<evidence type="ECO:0000256" key="1">
    <source>
        <dbReference type="ARBA" id="ARBA00004651"/>
    </source>
</evidence>
<keyword evidence="3 6" id="KW-0812">Transmembrane</keyword>
<evidence type="ECO:0000256" key="3">
    <source>
        <dbReference type="ARBA" id="ARBA00022692"/>
    </source>
</evidence>
<evidence type="ECO:0000256" key="5">
    <source>
        <dbReference type="ARBA" id="ARBA00023136"/>
    </source>
</evidence>
<dbReference type="InterPro" id="IPR000620">
    <property type="entry name" value="EamA_dom"/>
</dbReference>
<feature type="transmembrane region" description="Helical" evidence="6">
    <location>
        <begin position="56"/>
        <end position="74"/>
    </location>
</feature>
<feature type="transmembrane region" description="Helical" evidence="6">
    <location>
        <begin position="171"/>
        <end position="191"/>
    </location>
</feature>
<evidence type="ECO:0000313" key="8">
    <source>
        <dbReference type="EMBL" id="RLM22070.1"/>
    </source>
</evidence>
<dbReference type="GeneID" id="70905876"/>
<gene>
    <name evidence="8" type="ORF">BIY26_13710</name>
</gene>
<feature type="domain" description="EamA" evidence="7">
    <location>
        <begin position="28"/>
        <end position="157"/>
    </location>
</feature>
<comment type="caution">
    <text evidence="8">The sequence shown here is derived from an EMBL/GenBank/DDBJ whole genome shotgun (WGS) entry which is preliminary data.</text>
</comment>
<dbReference type="RefSeq" id="WP_183096809.1">
    <property type="nucleotide sequence ID" value="NZ_CP014137.1"/>
</dbReference>
<protein>
    <recommendedName>
        <fullName evidence="7">EamA domain-containing protein</fullName>
    </recommendedName>
</protein>
<feature type="transmembrane region" description="Helical" evidence="6">
    <location>
        <begin position="241"/>
        <end position="259"/>
    </location>
</feature>
<feature type="transmembrane region" description="Helical" evidence="6">
    <location>
        <begin position="296"/>
        <end position="313"/>
    </location>
</feature>
<feature type="transmembrane region" description="Helical" evidence="6">
    <location>
        <begin position="86"/>
        <end position="105"/>
    </location>
</feature>
<evidence type="ECO:0000256" key="4">
    <source>
        <dbReference type="ARBA" id="ARBA00022989"/>
    </source>
</evidence>
<keyword evidence="4 6" id="KW-1133">Transmembrane helix</keyword>
<dbReference type="InterPro" id="IPR051258">
    <property type="entry name" value="Diverse_Substrate_Transporter"/>
</dbReference>
<dbReference type="AlphaFoldDB" id="A0AAE8EQW2"/>
<evidence type="ECO:0000256" key="6">
    <source>
        <dbReference type="SAM" id="Phobius"/>
    </source>
</evidence>
<feature type="transmembrane region" description="Helical" evidence="6">
    <location>
        <begin position="141"/>
        <end position="159"/>
    </location>
</feature>
<feature type="domain" description="EamA" evidence="7">
    <location>
        <begin position="173"/>
        <end position="312"/>
    </location>
</feature>
<evidence type="ECO:0000256" key="2">
    <source>
        <dbReference type="ARBA" id="ARBA00022475"/>
    </source>
</evidence>
<accession>A0AAE8EQW2</accession>
<evidence type="ECO:0000259" key="7">
    <source>
        <dbReference type="Pfam" id="PF00892"/>
    </source>
</evidence>
<dbReference type="Pfam" id="PF00892">
    <property type="entry name" value="EamA"/>
    <property type="match status" value="2"/>
</dbReference>
<name>A0AAE8EQW2_9GAMM</name>
<keyword evidence="2" id="KW-1003">Cell membrane</keyword>
<reference evidence="8 9" key="1">
    <citation type="submission" date="2016-09" db="EMBL/GenBank/DDBJ databases">
        <authorList>
            <person name="Doonan J."/>
            <person name="Pachebat J.A."/>
            <person name="Golyshin P.N."/>
            <person name="Denman S."/>
            <person name="Mcdonald J.E."/>
        </authorList>
    </citation>
    <scope>NUCLEOTIDE SEQUENCE [LARGE SCALE GENOMIC DNA]</scope>
    <source>
        <strain evidence="8 9">FRB141</strain>
    </source>
</reference>
<feature type="transmembrane region" description="Helical" evidence="6">
    <location>
        <begin position="117"/>
        <end position="134"/>
    </location>
</feature>
<dbReference type="SUPFAM" id="SSF103481">
    <property type="entry name" value="Multidrug resistance efflux transporter EmrE"/>
    <property type="match status" value="2"/>
</dbReference>
<comment type="subcellular location">
    <subcellularLocation>
        <location evidence="1">Cell membrane</location>
        <topology evidence="1">Multi-pass membrane protein</topology>
    </subcellularLocation>
</comment>
<feature type="transmembrane region" description="Helical" evidence="6">
    <location>
        <begin position="26"/>
        <end position="44"/>
    </location>
</feature>
<organism evidence="8 9">
    <name type="scientific">Brenneria goodwinii</name>
    <dbReference type="NCBI Taxonomy" id="1109412"/>
    <lineage>
        <taxon>Bacteria</taxon>
        <taxon>Pseudomonadati</taxon>
        <taxon>Pseudomonadota</taxon>
        <taxon>Gammaproteobacteria</taxon>
        <taxon>Enterobacterales</taxon>
        <taxon>Pectobacteriaceae</taxon>
        <taxon>Brenneria</taxon>
    </lineage>
</organism>
<dbReference type="PANTHER" id="PTHR42920:SF15">
    <property type="entry name" value="MEMBRANE PROTEIN"/>
    <property type="match status" value="1"/>
</dbReference>
<dbReference type="Proteomes" id="UP000285972">
    <property type="component" value="Unassembled WGS sequence"/>
</dbReference>
<dbReference type="GO" id="GO:0005886">
    <property type="term" value="C:plasma membrane"/>
    <property type="evidence" value="ECO:0007669"/>
    <property type="project" value="UniProtKB-SubCell"/>
</dbReference>
<dbReference type="PANTHER" id="PTHR42920">
    <property type="entry name" value="OS03G0707200 PROTEIN-RELATED"/>
    <property type="match status" value="1"/>
</dbReference>
<evidence type="ECO:0000313" key="9">
    <source>
        <dbReference type="Proteomes" id="UP000285972"/>
    </source>
</evidence>
<dbReference type="EMBL" id="MJLX01000036">
    <property type="protein sequence ID" value="RLM22070.1"/>
    <property type="molecule type" value="Genomic_DNA"/>
</dbReference>
<proteinExistence type="predicted"/>
<dbReference type="KEGG" id="bgj:AWC36_03675"/>
<sequence length="334" mass="36719">MPLIIGLGYQRGRLNQSGVAAMNGRIYVKLMLSAFFWGSSVVAGKYALQIYRPSEISFFRFFIAAVIMFFLVNPKKAIFVISPRNHLRLFILSLAGVTLCYYFSFNGLHLSSAFNTGIIEATTPLLTLLIAVVCGMERMTFNQLAGLITAYLGIGITISNGNWQALVNADYNRGDILILLSTLCFAIYNILTRKWQLAIPDRVFMFYFFFYGCLALLPWLILDAGNRVAIPWYDALRPLPLFSILFMAAGGSVVAYLFFNQGISAIGVSKAASFINLVPLVTVFLSVGLLGETAGVSQWLGAVIILAGVFLANKDIAKKKGAMLLAKKPLKSLK</sequence>
<feature type="transmembrane region" description="Helical" evidence="6">
    <location>
        <begin position="271"/>
        <end position="290"/>
    </location>
</feature>
<dbReference type="InterPro" id="IPR037185">
    <property type="entry name" value="EmrE-like"/>
</dbReference>
<keyword evidence="5 6" id="KW-0472">Membrane</keyword>
<feature type="transmembrane region" description="Helical" evidence="6">
    <location>
        <begin position="203"/>
        <end position="221"/>
    </location>
</feature>